<accession>A0A1B9HYM1</accession>
<reference evidence="4" key="1">
    <citation type="submission" date="2013-07" db="EMBL/GenBank/DDBJ databases">
        <title>The Genome Sequence of Cryptococcus pinus CBS10737.</title>
        <authorList>
            <consortium name="The Broad Institute Genome Sequencing Platform"/>
            <person name="Cuomo C."/>
            <person name="Litvintseva A."/>
            <person name="Chen Y."/>
            <person name="Heitman J."/>
            <person name="Sun S."/>
            <person name="Springer D."/>
            <person name="Dromer F."/>
            <person name="Young S.K."/>
            <person name="Zeng Q."/>
            <person name="Gargeya S."/>
            <person name="Fitzgerald M."/>
            <person name="Abouelleil A."/>
            <person name="Alvarado L."/>
            <person name="Berlin A.M."/>
            <person name="Chapman S.B."/>
            <person name="Dewar J."/>
            <person name="Goldberg J."/>
            <person name="Griggs A."/>
            <person name="Gujja S."/>
            <person name="Hansen M."/>
            <person name="Howarth C."/>
            <person name="Imamovic A."/>
            <person name="Larimer J."/>
            <person name="McCowan C."/>
            <person name="Murphy C."/>
            <person name="Pearson M."/>
            <person name="Priest M."/>
            <person name="Roberts A."/>
            <person name="Saif S."/>
            <person name="Shea T."/>
            <person name="Sykes S."/>
            <person name="Wortman J."/>
            <person name="Nusbaum C."/>
            <person name="Birren B."/>
        </authorList>
    </citation>
    <scope>NUCLEOTIDE SEQUENCE [LARGE SCALE GENOMIC DNA]</scope>
    <source>
        <strain evidence="4">CBS 10737</strain>
    </source>
</reference>
<dbReference type="AlphaFoldDB" id="A0A1B9HYM1"/>
<name>A0A1B9HYM1_9TREE</name>
<dbReference type="Pfam" id="PF02678">
    <property type="entry name" value="Pirin"/>
    <property type="match status" value="1"/>
</dbReference>
<dbReference type="GeneID" id="30173529"/>
<comment type="similarity">
    <text evidence="1 2">Belongs to the pirin family.</text>
</comment>
<feature type="domain" description="Pirin N-terminal" evidence="3">
    <location>
        <begin position="8"/>
        <end position="119"/>
    </location>
</feature>
<dbReference type="PANTHER" id="PTHR43212:SF3">
    <property type="entry name" value="QUERCETIN 2,3-DIOXYGENASE"/>
    <property type="match status" value="1"/>
</dbReference>
<sequence length="274" mass="30929">MQFKFRANEDRGGADHGWLKTFHTFSFANYYDPFYEKFGCLRVINEDRVLPLNGFPKHSHKEFEIFSYIISGELTHKDSLGNIEKLKKGNIQMTSGGTGISHSEFNENLKEQVHFLQIWSLPFKNELKPKYFTRNFENFEKENKLLHIVAPIGYEGVEEIRECKGLTPIHSPLHFFASLLSPNKSVIHKLLSSINGKLTKKIYIHLVQTSGYNTKSASKDGKGPLIQISGGSELTKLGEGDGVFITSGKVGEEIKIENIGNGVGEVVLFEMDDE</sequence>
<reference evidence="5" key="4">
    <citation type="submission" date="2024-02" db="EMBL/GenBank/DDBJ databases">
        <title>Comparative genomics of Cryptococcus and Kwoniella reveals pathogenesis evolution and contrasting modes of karyotype evolution via chromosome fusion or intercentromeric recombination.</title>
        <authorList>
            <person name="Coelho M.A."/>
            <person name="David-Palma M."/>
            <person name="Shea T."/>
            <person name="Bowers K."/>
            <person name="McGinley-Smith S."/>
            <person name="Mohammad A.W."/>
            <person name="Gnirke A."/>
            <person name="Yurkov A.M."/>
            <person name="Nowrousian M."/>
            <person name="Sun S."/>
            <person name="Cuomo C.A."/>
            <person name="Heitman J."/>
        </authorList>
    </citation>
    <scope>NUCLEOTIDE SEQUENCE</scope>
    <source>
        <strain evidence="5">CBS 10737</strain>
    </source>
</reference>
<dbReference type="Gene3D" id="2.60.120.10">
    <property type="entry name" value="Jelly Rolls"/>
    <property type="match status" value="2"/>
</dbReference>
<gene>
    <name evidence="4" type="ORF">I206_05160</name>
    <name evidence="5" type="ORF">I206_107296</name>
</gene>
<evidence type="ECO:0000313" key="6">
    <source>
        <dbReference type="Proteomes" id="UP000094020"/>
    </source>
</evidence>
<dbReference type="OrthoDB" id="10261807at2759"/>
<protein>
    <submittedName>
        <fullName evidence="4">Pirin</fullName>
    </submittedName>
</protein>
<dbReference type="EMBL" id="CP144528">
    <property type="protein sequence ID" value="WWC73329.1"/>
    <property type="molecule type" value="Genomic_DNA"/>
</dbReference>
<dbReference type="InterPro" id="IPR003829">
    <property type="entry name" value="Pirin_N_dom"/>
</dbReference>
<dbReference type="InterPro" id="IPR012093">
    <property type="entry name" value="Pirin"/>
</dbReference>
<evidence type="ECO:0000313" key="4">
    <source>
        <dbReference type="EMBL" id="OCF48383.1"/>
    </source>
</evidence>
<keyword evidence="6" id="KW-1185">Reference proteome</keyword>
<dbReference type="STRING" id="1296096.A0A1B9HYM1"/>
<dbReference type="SUPFAM" id="SSF51182">
    <property type="entry name" value="RmlC-like cupins"/>
    <property type="match status" value="1"/>
</dbReference>
<organism evidence="4">
    <name type="scientific">Kwoniella pini CBS 10737</name>
    <dbReference type="NCBI Taxonomy" id="1296096"/>
    <lineage>
        <taxon>Eukaryota</taxon>
        <taxon>Fungi</taxon>
        <taxon>Dikarya</taxon>
        <taxon>Basidiomycota</taxon>
        <taxon>Agaricomycotina</taxon>
        <taxon>Tremellomycetes</taxon>
        <taxon>Tremellales</taxon>
        <taxon>Cryptococcaceae</taxon>
        <taxon>Kwoniella</taxon>
    </lineage>
</organism>
<proteinExistence type="inferred from homology"/>
<dbReference type="InterPro" id="IPR011051">
    <property type="entry name" value="RmlC_Cupin_sf"/>
</dbReference>
<evidence type="ECO:0000256" key="2">
    <source>
        <dbReference type="RuleBase" id="RU003457"/>
    </source>
</evidence>
<dbReference type="RefSeq" id="XP_019009602.1">
    <property type="nucleotide sequence ID" value="XM_019156884.1"/>
</dbReference>
<dbReference type="PANTHER" id="PTHR43212">
    <property type="entry name" value="QUERCETIN 2,3-DIOXYGENASE"/>
    <property type="match status" value="1"/>
</dbReference>
<evidence type="ECO:0000259" key="3">
    <source>
        <dbReference type="Pfam" id="PF02678"/>
    </source>
</evidence>
<evidence type="ECO:0000256" key="1">
    <source>
        <dbReference type="ARBA" id="ARBA00008416"/>
    </source>
</evidence>
<evidence type="ECO:0000313" key="5">
    <source>
        <dbReference type="EMBL" id="WWC73329.1"/>
    </source>
</evidence>
<reference evidence="4" key="3">
    <citation type="submission" date="2016-07" db="EMBL/GenBank/DDBJ databases">
        <title>Evolution of pathogenesis and genome organization in the Tremellales.</title>
        <authorList>
            <person name="Cuomo C."/>
            <person name="Litvintseva A."/>
            <person name="Heitman J."/>
            <person name="Chen Y."/>
            <person name="Sun S."/>
            <person name="Springer D."/>
            <person name="Dromer F."/>
            <person name="Young S."/>
            <person name="Zeng Q."/>
            <person name="Chapman S."/>
            <person name="Gujja S."/>
            <person name="Saif S."/>
            <person name="Birren B."/>
        </authorList>
    </citation>
    <scope>NUCLEOTIDE SEQUENCE</scope>
    <source>
        <strain evidence="4">CBS 10737</strain>
    </source>
</reference>
<dbReference type="KEGG" id="kpin:30173529"/>
<dbReference type="Proteomes" id="UP000094020">
    <property type="component" value="Chromosome 10"/>
</dbReference>
<dbReference type="InterPro" id="IPR014710">
    <property type="entry name" value="RmlC-like_jellyroll"/>
</dbReference>
<dbReference type="EMBL" id="KI894013">
    <property type="protein sequence ID" value="OCF48383.1"/>
    <property type="molecule type" value="Genomic_DNA"/>
</dbReference>
<dbReference type="CDD" id="cd02910">
    <property type="entry name" value="cupin_Yhhw_N"/>
    <property type="match status" value="1"/>
</dbReference>
<reference evidence="5" key="2">
    <citation type="submission" date="2013-07" db="EMBL/GenBank/DDBJ databases">
        <authorList>
            <consortium name="The Broad Institute Genome Sequencing Platform"/>
            <person name="Cuomo C."/>
            <person name="Litvintseva A."/>
            <person name="Chen Y."/>
            <person name="Heitman J."/>
            <person name="Sun S."/>
            <person name="Springer D."/>
            <person name="Dromer F."/>
            <person name="Young S.K."/>
            <person name="Zeng Q."/>
            <person name="Gargeya S."/>
            <person name="Fitzgerald M."/>
            <person name="Abouelleil A."/>
            <person name="Alvarado L."/>
            <person name="Berlin A.M."/>
            <person name="Chapman S.B."/>
            <person name="Dewar J."/>
            <person name="Goldberg J."/>
            <person name="Griggs A."/>
            <person name="Gujja S."/>
            <person name="Hansen M."/>
            <person name="Howarth C."/>
            <person name="Imamovic A."/>
            <person name="Larimer J."/>
            <person name="McCowan C."/>
            <person name="Murphy C."/>
            <person name="Pearson M."/>
            <person name="Priest M."/>
            <person name="Roberts A."/>
            <person name="Saif S."/>
            <person name="Shea T."/>
            <person name="Sykes S."/>
            <person name="Wortman J."/>
            <person name="Nusbaum C."/>
            <person name="Birren B."/>
        </authorList>
    </citation>
    <scope>NUCLEOTIDE SEQUENCE</scope>
    <source>
        <strain evidence="5">CBS 10737</strain>
    </source>
</reference>